<sequence>MNNNKFCRLEGKVAIITGGASGIGAATAKLFVQHGAKVIIADVQDELGQSLCKTLSTNNNNIHYVHCDVTCDSDVKNVVETAVSKHGKLDIMYNNAGISGRTGRSILSSDNDSFKSVFEVNVFGYFLGAKHAAKVMVPAKRGVILFTASVASILGGETSHAYAVSKHAVVGLMKNLCVELGEHGIRVNCISPGGIPTPMLNDALKMNERETEQLLCSVAVLKGTVLEVEDIARAALYLSSDEAKFVSGVNFALDGGYSVTNRSFNSALNALFVNTTTTNHVHQ</sequence>
<dbReference type="Proteomes" id="UP001359559">
    <property type="component" value="Unassembled WGS sequence"/>
</dbReference>
<evidence type="ECO:0008006" key="5">
    <source>
        <dbReference type="Google" id="ProtNLM"/>
    </source>
</evidence>
<dbReference type="Pfam" id="PF13561">
    <property type="entry name" value="adh_short_C2"/>
    <property type="match status" value="1"/>
</dbReference>
<proteinExistence type="inferred from homology"/>
<dbReference type="InterPro" id="IPR020904">
    <property type="entry name" value="Sc_DH/Rdtase_CS"/>
</dbReference>
<dbReference type="SUPFAM" id="SSF51735">
    <property type="entry name" value="NAD(P)-binding Rossmann-fold domains"/>
    <property type="match status" value="1"/>
</dbReference>
<dbReference type="InterPro" id="IPR002347">
    <property type="entry name" value="SDR_fam"/>
</dbReference>
<organism evidence="3 4">
    <name type="scientific">Clitoria ternatea</name>
    <name type="common">Butterfly pea</name>
    <dbReference type="NCBI Taxonomy" id="43366"/>
    <lineage>
        <taxon>Eukaryota</taxon>
        <taxon>Viridiplantae</taxon>
        <taxon>Streptophyta</taxon>
        <taxon>Embryophyta</taxon>
        <taxon>Tracheophyta</taxon>
        <taxon>Spermatophyta</taxon>
        <taxon>Magnoliopsida</taxon>
        <taxon>eudicotyledons</taxon>
        <taxon>Gunneridae</taxon>
        <taxon>Pentapetalae</taxon>
        <taxon>rosids</taxon>
        <taxon>fabids</taxon>
        <taxon>Fabales</taxon>
        <taxon>Fabaceae</taxon>
        <taxon>Papilionoideae</taxon>
        <taxon>50 kb inversion clade</taxon>
        <taxon>NPAAA clade</taxon>
        <taxon>indigoferoid/millettioid clade</taxon>
        <taxon>Phaseoleae</taxon>
        <taxon>Clitoria</taxon>
    </lineage>
</organism>
<dbReference type="FunFam" id="3.40.50.720:FF:000084">
    <property type="entry name" value="Short-chain dehydrogenase reductase"/>
    <property type="match status" value="1"/>
</dbReference>
<dbReference type="PROSITE" id="PS00061">
    <property type="entry name" value="ADH_SHORT"/>
    <property type="match status" value="1"/>
</dbReference>
<accession>A0AAN9IR94</accession>
<keyword evidence="4" id="KW-1185">Reference proteome</keyword>
<name>A0AAN9IR94_CLITE</name>
<gene>
    <name evidence="3" type="ORF">RJT34_19568</name>
</gene>
<keyword evidence="2" id="KW-0560">Oxidoreductase</keyword>
<dbReference type="Gene3D" id="3.40.50.720">
    <property type="entry name" value="NAD(P)-binding Rossmann-like Domain"/>
    <property type="match status" value="1"/>
</dbReference>
<protein>
    <recommendedName>
        <fullName evidence="5">Secoisolariciresinol dehydrogenase</fullName>
    </recommendedName>
</protein>
<comment type="caution">
    <text evidence="3">The sequence shown here is derived from an EMBL/GenBank/DDBJ whole genome shotgun (WGS) entry which is preliminary data.</text>
</comment>
<dbReference type="PANTHER" id="PTHR43180:SF45">
    <property type="entry name" value="SECOISOLARICIRESINOL DEHYDROGENASE-LIKE ISOFORM X1"/>
    <property type="match status" value="1"/>
</dbReference>
<dbReference type="GO" id="GO:0016491">
    <property type="term" value="F:oxidoreductase activity"/>
    <property type="evidence" value="ECO:0007669"/>
    <property type="project" value="UniProtKB-KW"/>
</dbReference>
<dbReference type="PRINTS" id="PR00080">
    <property type="entry name" value="SDRFAMILY"/>
</dbReference>
<dbReference type="EMBL" id="JAYKXN010000005">
    <property type="protein sequence ID" value="KAK7284815.1"/>
    <property type="molecule type" value="Genomic_DNA"/>
</dbReference>
<comment type="similarity">
    <text evidence="1">Belongs to the short-chain dehydrogenases/reductases (SDR) family.</text>
</comment>
<dbReference type="PRINTS" id="PR00081">
    <property type="entry name" value="GDHRDH"/>
</dbReference>
<evidence type="ECO:0000256" key="2">
    <source>
        <dbReference type="ARBA" id="ARBA00023002"/>
    </source>
</evidence>
<dbReference type="NCBIfam" id="NF005559">
    <property type="entry name" value="PRK07231.1"/>
    <property type="match status" value="1"/>
</dbReference>
<evidence type="ECO:0000313" key="4">
    <source>
        <dbReference type="Proteomes" id="UP001359559"/>
    </source>
</evidence>
<dbReference type="PANTHER" id="PTHR43180">
    <property type="entry name" value="3-OXOACYL-(ACYL-CARRIER-PROTEIN) REDUCTASE (AFU_ORTHOLOGUE AFUA_6G11210)"/>
    <property type="match status" value="1"/>
</dbReference>
<dbReference type="AlphaFoldDB" id="A0AAN9IR94"/>
<evidence type="ECO:0000313" key="3">
    <source>
        <dbReference type="EMBL" id="KAK7284815.1"/>
    </source>
</evidence>
<dbReference type="InterPro" id="IPR036291">
    <property type="entry name" value="NAD(P)-bd_dom_sf"/>
</dbReference>
<evidence type="ECO:0000256" key="1">
    <source>
        <dbReference type="ARBA" id="ARBA00006484"/>
    </source>
</evidence>
<reference evidence="3 4" key="1">
    <citation type="submission" date="2024-01" db="EMBL/GenBank/DDBJ databases">
        <title>The genomes of 5 underutilized Papilionoideae crops provide insights into root nodulation and disease resistance.</title>
        <authorList>
            <person name="Yuan L."/>
        </authorList>
    </citation>
    <scope>NUCLEOTIDE SEQUENCE [LARGE SCALE GENOMIC DNA]</scope>
    <source>
        <strain evidence="3">LY-2023</strain>
        <tissue evidence="3">Leaf</tissue>
    </source>
</reference>